<keyword evidence="1" id="KW-0645">Protease</keyword>
<evidence type="ECO:0000313" key="12">
    <source>
        <dbReference type="Proteomes" id="UP000265515"/>
    </source>
</evidence>
<evidence type="ECO:0000256" key="8">
    <source>
        <dbReference type="SAM" id="Coils"/>
    </source>
</evidence>
<keyword evidence="6" id="KW-0378">Hydrolase</keyword>
<feature type="compositionally biased region" description="Basic residues" evidence="9">
    <location>
        <begin position="1017"/>
        <end position="1041"/>
    </location>
</feature>
<dbReference type="Pfam" id="PF00078">
    <property type="entry name" value="RVT_1"/>
    <property type="match status" value="1"/>
</dbReference>
<feature type="domain" description="Reverse transcriptase" evidence="10">
    <location>
        <begin position="791"/>
        <end position="973"/>
    </location>
</feature>
<evidence type="ECO:0000313" key="11">
    <source>
        <dbReference type="EMBL" id="GBG92742.1"/>
    </source>
</evidence>
<evidence type="ECO:0000256" key="5">
    <source>
        <dbReference type="ARBA" id="ARBA00022759"/>
    </source>
</evidence>
<name>A0A388ME32_CHABU</name>
<keyword evidence="5" id="KW-0255">Endonuclease</keyword>
<dbReference type="InterPro" id="IPR053134">
    <property type="entry name" value="RNA-dir_DNA_polymerase"/>
</dbReference>
<evidence type="ECO:0000256" key="7">
    <source>
        <dbReference type="ARBA" id="ARBA00022918"/>
    </source>
</evidence>
<keyword evidence="8" id="KW-0175">Coiled coil</keyword>
<accession>A0A388ME32</accession>
<feature type="compositionally biased region" description="Basic and acidic residues" evidence="9">
    <location>
        <begin position="1042"/>
        <end position="1068"/>
    </location>
</feature>
<gene>
    <name evidence="11" type="ORF">CBR_g56903</name>
</gene>
<evidence type="ECO:0000256" key="4">
    <source>
        <dbReference type="ARBA" id="ARBA00022722"/>
    </source>
</evidence>
<reference evidence="11 12" key="1">
    <citation type="journal article" date="2018" name="Cell">
        <title>The Chara Genome: Secondary Complexity and Implications for Plant Terrestrialization.</title>
        <authorList>
            <person name="Nishiyama T."/>
            <person name="Sakayama H."/>
            <person name="Vries J.D."/>
            <person name="Buschmann H."/>
            <person name="Saint-Marcoux D."/>
            <person name="Ullrich K.K."/>
            <person name="Haas F.B."/>
            <person name="Vanderstraeten L."/>
            <person name="Becker D."/>
            <person name="Lang D."/>
            <person name="Vosolsobe S."/>
            <person name="Rombauts S."/>
            <person name="Wilhelmsson P.K.I."/>
            <person name="Janitza P."/>
            <person name="Kern R."/>
            <person name="Heyl A."/>
            <person name="Rumpler F."/>
            <person name="Villalobos L.I.A.C."/>
            <person name="Clay J.M."/>
            <person name="Skokan R."/>
            <person name="Toyoda A."/>
            <person name="Suzuki Y."/>
            <person name="Kagoshima H."/>
            <person name="Schijlen E."/>
            <person name="Tajeshwar N."/>
            <person name="Catarino B."/>
            <person name="Hetherington A.J."/>
            <person name="Saltykova A."/>
            <person name="Bonnot C."/>
            <person name="Breuninger H."/>
            <person name="Symeonidi A."/>
            <person name="Radhakrishnan G.V."/>
            <person name="Van Nieuwerburgh F."/>
            <person name="Deforce D."/>
            <person name="Chang C."/>
            <person name="Karol K.G."/>
            <person name="Hedrich R."/>
            <person name="Ulvskov P."/>
            <person name="Glockner G."/>
            <person name="Delwiche C.F."/>
            <person name="Petrasek J."/>
            <person name="Van de Peer Y."/>
            <person name="Friml J."/>
            <person name="Beilby M."/>
            <person name="Dolan L."/>
            <person name="Kohara Y."/>
            <person name="Sugano S."/>
            <person name="Fujiyama A."/>
            <person name="Delaux P.-M."/>
            <person name="Quint M."/>
            <person name="TheiBen G."/>
            <person name="Hagemann M."/>
            <person name="Harholt J."/>
            <person name="Dunand C."/>
            <person name="Zachgo S."/>
            <person name="Langdale J."/>
            <person name="Maumus F."/>
            <person name="Straeten D.V.D."/>
            <person name="Gould S.B."/>
            <person name="Rensing S.A."/>
        </authorList>
    </citation>
    <scope>NUCLEOTIDE SEQUENCE [LARGE SCALE GENOMIC DNA]</scope>
    <source>
        <strain evidence="11 12">S276</strain>
    </source>
</reference>
<dbReference type="GO" id="GO:0003964">
    <property type="term" value="F:RNA-directed DNA polymerase activity"/>
    <property type="evidence" value="ECO:0007669"/>
    <property type="project" value="UniProtKB-KW"/>
</dbReference>
<dbReference type="InterPro" id="IPR043502">
    <property type="entry name" value="DNA/RNA_pol_sf"/>
</dbReference>
<dbReference type="Gramene" id="GBG92742">
    <property type="protein sequence ID" value="GBG92742"/>
    <property type="gene ID" value="CBR_g56903"/>
</dbReference>
<feature type="coiled-coil region" evidence="8">
    <location>
        <begin position="122"/>
        <end position="177"/>
    </location>
</feature>
<keyword evidence="3" id="KW-0548">Nucleotidyltransferase</keyword>
<dbReference type="InterPro" id="IPR043128">
    <property type="entry name" value="Rev_trsase/Diguanyl_cyclase"/>
</dbReference>
<protein>
    <recommendedName>
        <fullName evidence="10">Reverse transcriptase domain-containing protein</fullName>
    </recommendedName>
</protein>
<dbReference type="OrthoDB" id="9445845at2759"/>
<feature type="region of interest" description="Disordered" evidence="9">
    <location>
        <begin position="1"/>
        <end position="98"/>
    </location>
</feature>
<dbReference type="Proteomes" id="UP000265515">
    <property type="component" value="Unassembled WGS sequence"/>
</dbReference>
<dbReference type="PROSITE" id="PS00141">
    <property type="entry name" value="ASP_PROTEASE"/>
    <property type="match status" value="1"/>
</dbReference>
<dbReference type="FunFam" id="3.10.10.10:FF:000007">
    <property type="entry name" value="Retrovirus-related Pol polyprotein from transposon 17.6-like Protein"/>
    <property type="match status" value="1"/>
</dbReference>
<dbReference type="GO" id="GO:0006508">
    <property type="term" value="P:proteolysis"/>
    <property type="evidence" value="ECO:0007669"/>
    <property type="project" value="UniProtKB-KW"/>
</dbReference>
<evidence type="ECO:0000256" key="1">
    <source>
        <dbReference type="ARBA" id="ARBA00022670"/>
    </source>
</evidence>
<proteinExistence type="predicted"/>
<dbReference type="SUPFAM" id="SSF56672">
    <property type="entry name" value="DNA/RNA polymerases"/>
    <property type="match status" value="1"/>
</dbReference>
<dbReference type="Gene3D" id="3.10.10.10">
    <property type="entry name" value="HIV Type 1 Reverse Transcriptase, subunit A, domain 1"/>
    <property type="match status" value="1"/>
</dbReference>
<feature type="region of interest" description="Disordered" evidence="9">
    <location>
        <begin position="477"/>
        <end position="526"/>
    </location>
</feature>
<sequence length="1113" mass="127353">MVDTRRGTSTMSYTKEEEAKMADILQERKEKREAKKKALQEEQAAKLKKLEEEMAREKERIKKEEEEKLKEVEEEEEEGPPLERRRGKHNGSKGEEMEKRISEWVANLSLGEEEEVAMYIPKDDQEAALKKWEAEKDMLKRQAMEDEQRMEWKLTMMREKKRRVEAASEAVKELEEVQKLSLKFTPQVGLERKVEILAQTVKRLAKIQEQQYEFSRSQDRAMRSMRMGFRDFARELIGVVGAEREENFDNWEANVKTYVHLQQVSPDQHVLIAIHALKDEAASFARSLVRAANCNDDAVAYSAFTSLTEFMKLLHERFADVARSVKASDRLQTIHARKWKSARALKSTMDELIAVPDHGVTDTQLVGLFYQAIPEALRGHFFAKSEDPAITYDSLSREVVAFEAKSAFVSTFWHKDLDKGKQWKGRTISGQVKTKDSLVLTLDEGSVDEIPYDQIEWGLEEESSGVGQGRTYAAVAAGGRPQGEGRGQGQGGRASGSRFQDGQGVGGRGGNRQAGGRGQDTSLTGVAEELKERRPAWAKMKKENKGQLILLDAEIFRSRVGALVDSGATHNYISKKALQKLRLGLKVQKQADPIVSILADNRTMIVEDYVEGVQAYFRLEKDGKVEKVLHSLTLLVEDSLPFDIVLGMDWGEAAGATLHLKEHECRLPSSAGEAKTACLFHVSGVENSLAHCCLSAPAFARLVKKEKLEEQVFVAYVRPVTEPKEEKPINPTIAKLLEEFKDLTEPPTGTVSRPIQHRIEIEPGSRTPKGVVYRMAPQELEELQKQLDELLEKGWIRPSSSPFGAPVLFVPKKEGELRMCIDYRGLNAITVKNKEPLPRIDDLLDRVQGAKYFSKIDLKSGYHQIEVHPDDPYKTAFRTTYGHYEFIVMPFGLTNAPATFQRCMNDLFRPWLPWLDKCVVVYLDDILVFSRTFEAHQGHLRQVLEKLREANFKINAKKCDWAKTQVLYLGHVLDGDGEDGDMARRGGYGEEEEDVDEEYDEDSEDSEDDEEEESRWGRRRDGRREKRKGRRRRRRHGRRGRGGHEEREDTGKGRRRGGMEDEEVRRGDEEDEEGQEEEDEQEEEEEEEEEETKRRREEETWRMRKGRRSKGSC</sequence>
<dbReference type="InterPro" id="IPR000477">
    <property type="entry name" value="RT_dom"/>
</dbReference>
<keyword evidence="4" id="KW-0540">Nuclease</keyword>
<dbReference type="GO" id="GO:0004190">
    <property type="term" value="F:aspartic-type endopeptidase activity"/>
    <property type="evidence" value="ECO:0007669"/>
    <property type="project" value="InterPro"/>
</dbReference>
<feature type="region of interest" description="Disordered" evidence="9">
    <location>
        <begin position="978"/>
        <end position="1113"/>
    </location>
</feature>
<feature type="compositionally biased region" description="Basic and acidic residues" evidence="9">
    <location>
        <begin position="14"/>
        <end position="71"/>
    </location>
</feature>
<dbReference type="InterPro" id="IPR001969">
    <property type="entry name" value="Aspartic_peptidase_AS"/>
</dbReference>
<evidence type="ECO:0000256" key="6">
    <source>
        <dbReference type="ARBA" id="ARBA00022801"/>
    </source>
</evidence>
<evidence type="ECO:0000259" key="10">
    <source>
        <dbReference type="PROSITE" id="PS50878"/>
    </source>
</evidence>
<dbReference type="Pfam" id="PF13650">
    <property type="entry name" value="Asp_protease_2"/>
    <property type="match status" value="1"/>
</dbReference>
<feature type="compositionally biased region" description="Gly residues" evidence="9">
    <location>
        <begin position="480"/>
        <end position="494"/>
    </location>
</feature>
<comment type="caution">
    <text evidence="11">The sequence shown here is derived from an EMBL/GenBank/DDBJ whole genome shotgun (WGS) entry which is preliminary data.</text>
</comment>
<keyword evidence="12" id="KW-1185">Reference proteome</keyword>
<dbReference type="GO" id="GO:0004519">
    <property type="term" value="F:endonuclease activity"/>
    <property type="evidence" value="ECO:0007669"/>
    <property type="project" value="UniProtKB-KW"/>
</dbReference>
<feature type="compositionally biased region" description="Basic and acidic residues" evidence="9">
    <location>
        <begin position="1091"/>
        <end position="1102"/>
    </location>
</feature>
<feature type="compositionally biased region" description="Acidic residues" evidence="9">
    <location>
        <begin position="1069"/>
        <end position="1090"/>
    </location>
</feature>
<feature type="compositionally biased region" description="Acidic residues" evidence="9">
    <location>
        <begin position="989"/>
        <end position="1013"/>
    </location>
</feature>
<dbReference type="Gene3D" id="3.30.70.270">
    <property type="match status" value="1"/>
</dbReference>
<dbReference type="AlphaFoldDB" id="A0A388ME32"/>
<organism evidence="11 12">
    <name type="scientific">Chara braunii</name>
    <name type="common">Braun's stonewort</name>
    <dbReference type="NCBI Taxonomy" id="69332"/>
    <lineage>
        <taxon>Eukaryota</taxon>
        <taxon>Viridiplantae</taxon>
        <taxon>Streptophyta</taxon>
        <taxon>Charophyceae</taxon>
        <taxon>Charales</taxon>
        <taxon>Characeae</taxon>
        <taxon>Chara</taxon>
    </lineage>
</organism>
<dbReference type="PANTHER" id="PTHR24559:SF444">
    <property type="entry name" value="REVERSE TRANSCRIPTASE DOMAIN-CONTAINING PROTEIN"/>
    <property type="match status" value="1"/>
</dbReference>
<feature type="compositionally biased region" description="Gly residues" evidence="9">
    <location>
        <begin position="503"/>
        <end position="518"/>
    </location>
</feature>
<dbReference type="CDD" id="cd00303">
    <property type="entry name" value="retropepsin_like"/>
    <property type="match status" value="1"/>
</dbReference>
<evidence type="ECO:0000256" key="3">
    <source>
        <dbReference type="ARBA" id="ARBA00022695"/>
    </source>
</evidence>
<keyword evidence="7" id="KW-0695">RNA-directed DNA polymerase</keyword>
<keyword evidence="2" id="KW-0808">Transferase</keyword>
<dbReference type="InterPro" id="IPR021109">
    <property type="entry name" value="Peptidase_aspartic_dom_sf"/>
</dbReference>
<feature type="compositionally biased region" description="Basic residues" evidence="9">
    <location>
        <begin position="1103"/>
        <end position="1113"/>
    </location>
</feature>
<dbReference type="CDD" id="cd01647">
    <property type="entry name" value="RT_LTR"/>
    <property type="match status" value="1"/>
</dbReference>
<dbReference type="PANTHER" id="PTHR24559">
    <property type="entry name" value="TRANSPOSON TY3-I GAG-POL POLYPROTEIN"/>
    <property type="match status" value="1"/>
</dbReference>
<evidence type="ECO:0000256" key="9">
    <source>
        <dbReference type="SAM" id="MobiDB-lite"/>
    </source>
</evidence>
<evidence type="ECO:0000256" key="2">
    <source>
        <dbReference type="ARBA" id="ARBA00022679"/>
    </source>
</evidence>
<dbReference type="EMBL" id="BFEA01001126">
    <property type="protein sequence ID" value="GBG92742.1"/>
    <property type="molecule type" value="Genomic_DNA"/>
</dbReference>
<dbReference type="PROSITE" id="PS50878">
    <property type="entry name" value="RT_POL"/>
    <property type="match status" value="1"/>
</dbReference>
<dbReference type="Gene3D" id="2.40.70.10">
    <property type="entry name" value="Acid Proteases"/>
    <property type="match status" value="1"/>
</dbReference>